<dbReference type="InterPro" id="IPR053145">
    <property type="entry name" value="AB_hydrolase_Est10"/>
</dbReference>
<protein>
    <submittedName>
        <fullName evidence="2">Alpha/beta hydrolase</fullName>
    </submittedName>
</protein>
<proteinExistence type="predicted"/>
<gene>
    <name evidence="2" type="ORF">DDR56_15920</name>
</gene>
<dbReference type="InterPro" id="IPR029058">
    <property type="entry name" value="AB_hydrolase_fold"/>
</dbReference>
<keyword evidence="2" id="KW-0378">Hydrolase</keyword>
<evidence type="ECO:0000259" key="1">
    <source>
        <dbReference type="Pfam" id="PF08840"/>
    </source>
</evidence>
<dbReference type="PANTHER" id="PTHR43265">
    <property type="entry name" value="ESTERASE ESTD"/>
    <property type="match status" value="1"/>
</dbReference>
<dbReference type="InterPro" id="IPR014940">
    <property type="entry name" value="BAAT_C"/>
</dbReference>
<dbReference type="Gene3D" id="3.40.50.1820">
    <property type="entry name" value="alpha/beta hydrolase"/>
    <property type="match status" value="1"/>
</dbReference>
<dbReference type="Pfam" id="PF08840">
    <property type="entry name" value="BAAT_C"/>
    <property type="match status" value="1"/>
</dbReference>
<evidence type="ECO:0000313" key="2">
    <source>
        <dbReference type="EMBL" id="NPT32042.1"/>
    </source>
</evidence>
<comment type="caution">
    <text evidence="2">The sequence shown here is derived from an EMBL/GenBank/DDBJ whole genome shotgun (WGS) entry which is preliminary data.</text>
</comment>
<reference evidence="2 3" key="1">
    <citation type="submission" date="2018-04" db="EMBL/GenBank/DDBJ databases">
        <authorList>
            <person name="Li G."/>
            <person name="Du W."/>
            <person name="Bai Y."/>
        </authorList>
    </citation>
    <scope>NUCLEOTIDE SEQUENCE [LARGE SCALE GENOMIC DNA]</scope>
    <source>
        <strain evidence="2 3">YYYZ-3</strain>
    </source>
</reference>
<name>A0ABX2BE14_9GAMM</name>
<dbReference type="EMBL" id="QDKN01000008">
    <property type="protein sequence ID" value="NPT32042.1"/>
    <property type="molecule type" value="Genomic_DNA"/>
</dbReference>
<dbReference type="SUPFAM" id="SSF53474">
    <property type="entry name" value="alpha/beta-Hydrolases"/>
    <property type="match status" value="1"/>
</dbReference>
<dbReference type="GO" id="GO:0016787">
    <property type="term" value="F:hydrolase activity"/>
    <property type="evidence" value="ECO:0007669"/>
    <property type="project" value="UniProtKB-KW"/>
</dbReference>
<sequence length="357" mass="39603">MELGYLLSFWFNSLSWRGFKMVNLVKIHNQRMHRVLAKRKKYFTATCVVGCFFFGLKSAVANENDAVSSLKRADGSVIDYYLEVASDNLSSDTLLVSFQGSDCNSVKHNNLIRELSHAAWPAADLLLIEKPGITSDLPRDTNAERPDCPAYYLENDRPEQRVQDANTVVSDMVSDGSYKNVIALGGSEGAVVAALYAAEYDTADAVIMINGGGRWFIDDVNHNIKLTEPESAVASAIEGFNGFAEHILSSNERLDIDVSNHGYAWWRSMLSIDQESVLSRVEIPALIVQGGSDESVSPEAVAELVENLHDLGKFNIELMAYPEMDHGLSDQDGRPMTQDVAESIRGWLINTSDRWRD</sequence>
<dbReference type="RefSeq" id="WP_171880226.1">
    <property type="nucleotide sequence ID" value="NZ_QDKN01000008.1"/>
</dbReference>
<organism evidence="2 3">
    <name type="scientific">Vreelandella venusta</name>
    <dbReference type="NCBI Taxonomy" id="44935"/>
    <lineage>
        <taxon>Bacteria</taxon>
        <taxon>Pseudomonadati</taxon>
        <taxon>Pseudomonadota</taxon>
        <taxon>Gammaproteobacteria</taxon>
        <taxon>Oceanospirillales</taxon>
        <taxon>Halomonadaceae</taxon>
        <taxon>Vreelandella</taxon>
    </lineage>
</organism>
<dbReference type="PANTHER" id="PTHR43265:SF1">
    <property type="entry name" value="ESTERASE ESTD"/>
    <property type="match status" value="1"/>
</dbReference>
<evidence type="ECO:0000313" key="3">
    <source>
        <dbReference type="Proteomes" id="UP001318401"/>
    </source>
</evidence>
<dbReference type="Proteomes" id="UP001318401">
    <property type="component" value="Unassembled WGS sequence"/>
</dbReference>
<feature type="domain" description="BAAT/Acyl-CoA thioester hydrolase C-terminal" evidence="1">
    <location>
        <begin position="182"/>
        <end position="327"/>
    </location>
</feature>
<accession>A0ABX2BE14</accession>
<keyword evidence="3" id="KW-1185">Reference proteome</keyword>